<organism evidence="4 5">
    <name type="scientific">Rhodofomes roseus</name>
    <dbReference type="NCBI Taxonomy" id="34475"/>
    <lineage>
        <taxon>Eukaryota</taxon>
        <taxon>Fungi</taxon>
        <taxon>Dikarya</taxon>
        <taxon>Basidiomycota</taxon>
        <taxon>Agaricomycotina</taxon>
        <taxon>Agaricomycetes</taxon>
        <taxon>Polyporales</taxon>
        <taxon>Rhodofomes</taxon>
    </lineage>
</organism>
<evidence type="ECO:0000256" key="1">
    <source>
        <dbReference type="SAM" id="MobiDB-lite"/>
    </source>
</evidence>
<dbReference type="RefSeq" id="XP_047784414.1">
    <property type="nucleotide sequence ID" value="XM_047922015.1"/>
</dbReference>
<dbReference type="Proteomes" id="UP000814176">
    <property type="component" value="Unassembled WGS sequence"/>
</dbReference>
<accession>A0ABQ8KWB9</accession>
<evidence type="ECO:0000313" key="4">
    <source>
        <dbReference type="EMBL" id="KAH9843604.1"/>
    </source>
</evidence>
<evidence type="ECO:0000313" key="5">
    <source>
        <dbReference type="Proteomes" id="UP000814176"/>
    </source>
</evidence>
<feature type="region of interest" description="Disordered" evidence="1">
    <location>
        <begin position="1"/>
        <end position="97"/>
    </location>
</feature>
<dbReference type="GeneID" id="72002747"/>
<evidence type="ECO:0000256" key="2">
    <source>
        <dbReference type="SAM" id="Phobius"/>
    </source>
</evidence>
<keyword evidence="5" id="KW-1185">Reference proteome</keyword>
<feature type="transmembrane region" description="Helical" evidence="2">
    <location>
        <begin position="320"/>
        <end position="344"/>
    </location>
</feature>
<reference evidence="4 5" key="1">
    <citation type="journal article" date="2021" name="Environ. Microbiol.">
        <title>Gene family expansions and transcriptome signatures uncover fungal adaptations to wood decay.</title>
        <authorList>
            <person name="Hage H."/>
            <person name="Miyauchi S."/>
            <person name="Viragh M."/>
            <person name="Drula E."/>
            <person name="Min B."/>
            <person name="Chaduli D."/>
            <person name="Navarro D."/>
            <person name="Favel A."/>
            <person name="Norest M."/>
            <person name="Lesage-Meessen L."/>
            <person name="Balint B."/>
            <person name="Merenyi Z."/>
            <person name="de Eugenio L."/>
            <person name="Morin E."/>
            <person name="Martinez A.T."/>
            <person name="Baldrian P."/>
            <person name="Stursova M."/>
            <person name="Martinez M.J."/>
            <person name="Novotny C."/>
            <person name="Magnuson J.K."/>
            <person name="Spatafora J.W."/>
            <person name="Maurice S."/>
            <person name="Pangilinan J."/>
            <person name="Andreopoulos W."/>
            <person name="LaButti K."/>
            <person name="Hundley H."/>
            <person name="Na H."/>
            <person name="Kuo A."/>
            <person name="Barry K."/>
            <person name="Lipzen A."/>
            <person name="Henrissat B."/>
            <person name="Riley R."/>
            <person name="Ahrendt S."/>
            <person name="Nagy L.G."/>
            <person name="Grigoriev I.V."/>
            <person name="Martin F."/>
            <person name="Rosso M.N."/>
        </authorList>
    </citation>
    <scope>NUCLEOTIDE SEQUENCE [LARGE SCALE GENOMIC DNA]</scope>
    <source>
        <strain evidence="4 5">CIRM-BRFM 1785</strain>
    </source>
</reference>
<keyword evidence="2" id="KW-0812">Transmembrane</keyword>
<feature type="compositionally biased region" description="Polar residues" evidence="1">
    <location>
        <begin position="792"/>
        <end position="805"/>
    </location>
</feature>
<feature type="compositionally biased region" description="Basic and acidic residues" evidence="1">
    <location>
        <begin position="768"/>
        <end position="780"/>
    </location>
</feature>
<feature type="transmembrane region" description="Helical" evidence="2">
    <location>
        <begin position="259"/>
        <end position="277"/>
    </location>
</feature>
<protein>
    <recommendedName>
        <fullName evidence="3">DUF6535 domain-containing protein</fullName>
    </recommendedName>
</protein>
<proteinExistence type="predicted"/>
<dbReference type="EMBL" id="JADCUA010000001">
    <property type="protein sequence ID" value="KAH9843604.1"/>
    <property type="molecule type" value="Genomic_DNA"/>
</dbReference>
<keyword evidence="2" id="KW-0472">Membrane</keyword>
<name>A0ABQ8KWB9_9APHY</name>
<feature type="transmembrane region" description="Helical" evidence="2">
    <location>
        <begin position="118"/>
        <end position="140"/>
    </location>
</feature>
<dbReference type="Pfam" id="PF20153">
    <property type="entry name" value="DUF6535"/>
    <property type="match status" value="1"/>
</dbReference>
<gene>
    <name evidence="4" type="ORF">C8Q71DRAFT_729208</name>
</gene>
<dbReference type="InterPro" id="IPR045338">
    <property type="entry name" value="DUF6535"/>
</dbReference>
<comment type="caution">
    <text evidence="4">The sequence shown here is derived from an EMBL/GenBank/DDBJ whole genome shotgun (WGS) entry which is preliminary data.</text>
</comment>
<feature type="domain" description="DUF6535" evidence="3">
    <location>
        <begin position="99"/>
        <end position="278"/>
    </location>
</feature>
<feature type="region of interest" description="Disordered" evidence="1">
    <location>
        <begin position="768"/>
        <end position="821"/>
    </location>
</feature>
<keyword evidence="2" id="KW-1133">Transmembrane helix</keyword>
<feature type="transmembrane region" description="Helical" evidence="2">
    <location>
        <begin position="283"/>
        <end position="308"/>
    </location>
</feature>
<feature type="transmembrane region" description="Helical" evidence="2">
    <location>
        <begin position="193"/>
        <end position="213"/>
    </location>
</feature>
<feature type="compositionally biased region" description="Basic and acidic residues" evidence="1">
    <location>
        <begin position="29"/>
        <end position="44"/>
    </location>
</feature>
<evidence type="ECO:0000259" key="3">
    <source>
        <dbReference type="Pfam" id="PF20153"/>
    </source>
</evidence>
<sequence>MLPPNADDSTRIDATARVMSSISSGELKNAAEEPDSIHPGEESRVSGQDSDPAAPPLVTNESTSASDGRPKPVLTETDSSTISADRRRHKKKSPDLSNLADKVWEREKERVERWRNEINSLLTFAGLFAAVITGFGVQYYTILQPPAPDYNTYVLEFISAQLASLTNQSDVTSSQPSLASEISGSPAAPKYVAALWFAALVCGLAAASIAISVNQWLNNLLTPAGLSGSGPHERLRVWNLRHETFQKWRLGTLVDIPSVLLQIAVVLFLLGLIGYLWQLSHAVAIPAMVLVILLLSFLLITTIIPVFVAYSPFVTPQSTFLRWIATFTKLSVYFPTFQFFRWLWLNNAYAPIDDDFLRRMKTRFEARVDDLRALGNRGPYGSIAQESAYLRSEAGSEVDKTIIANVFFLVKDVSPLLSLIKEYLIEMPPHIASSNVLALCKRCDVTSIGQTTVRADEDSGDDATTQWQRDAPDKDILVAMGMAVADSCSTLGREPPNLELDDHLDALDSLLSATEEDEAGFAVYMRLFDLLADECLNDVETQKRILYLIWRYDNDFFVSTEDEMKRVEAARVAIYNKADLLVVFMFTALTFKIVTWLGDLQSKRALIQTTLSHFRDFLKNCLKTSQKHVSRDAISEMPWWSDGYMKTYPYTMLLFDNDPSVPSPIQADTPMLIVMSEVLQRLRLLVGEEEFEAYKILWAPRSFDDVLHEVNQRLQEVGQTIPTLEHEESDYAHRDEENVMRDDEDTATQNSTFQSRLVNRIRRRLGCTHDQDRGMVDPEKSPGNLNEAGGSTIVSPTNVTTSGVQPSFLERSLHRLPSNDG</sequence>